<dbReference type="AlphaFoldDB" id="A0A0A9CYJ3"/>
<evidence type="ECO:0000313" key="1">
    <source>
        <dbReference type="EMBL" id="JAD80621.1"/>
    </source>
</evidence>
<protein>
    <submittedName>
        <fullName evidence="1">PDIL1-4</fullName>
    </submittedName>
</protein>
<sequence>MLRCHWTLLRNLLKISSRTSSTYLEQYLNLSLENYLISAFFIRCTSLKHPALCSHTE</sequence>
<organism evidence="1">
    <name type="scientific">Arundo donax</name>
    <name type="common">Giant reed</name>
    <name type="synonym">Donax arundinaceus</name>
    <dbReference type="NCBI Taxonomy" id="35708"/>
    <lineage>
        <taxon>Eukaryota</taxon>
        <taxon>Viridiplantae</taxon>
        <taxon>Streptophyta</taxon>
        <taxon>Embryophyta</taxon>
        <taxon>Tracheophyta</taxon>
        <taxon>Spermatophyta</taxon>
        <taxon>Magnoliopsida</taxon>
        <taxon>Liliopsida</taxon>
        <taxon>Poales</taxon>
        <taxon>Poaceae</taxon>
        <taxon>PACMAD clade</taxon>
        <taxon>Arundinoideae</taxon>
        <taxon>Arundineae</taxon>
        <taxon>Arundo</taxon>
    </lineage>
</organism>
<reference evidence="1" key="2">
    <citation type="journal article" date="2015" name="Data Brief">
        <title>Shoot transcriptome of the giant reed, Arundo donax.</title>
        <authorList>
            <person name="Barrero R.A."/>
            <person name="Guerrero F.D."/>
            <person name="Moolhuijzen P."/>
            <person name="Goolsby J.A."/>
            <person name="Tidwell J."/>
            <person name="Bellgard S.E."/>
            <person name="Bellgard M.I."/>
        </authorList>
    </citation>
    <scope>NUCLEOTIDE SEQUENCE</scope>
    <source>
        <tissue evidence="1">Shoot tissue taken approximately 20 cm above the soil surface</tissue>
    </source>
</reference>
<name>A0A0A9CYJ3_ARUDO</name>
<dbReference type="EMBL" id="GBRH01217274">
    <property type="protein sequence ID" value="JAD80621.1"/>
    <property type="molecule type" value="Transcribed_RNA"/>
</dbReference>
<reference evidence="1" key="1">
    <citation type="submission" date="2014-09" db="EMBL/GenBank/DDBJ databases">
        <authorList>
            <person name="Magalhaes I.L.F."/>
            <person name="Oliveira U."/>
            <person name="Santos F.R."/>
            <person name="Vidigal T.H.D.A."/>
            <person name="Brescovit A.D."/>
            <person name="Santos A.J."/>
        </authorList>
    </citation>
    <scope>NUCLEOTIDE SEQUENCE</scope>
    <source>
        <tissue evidence="1">Shoot tissue taken approximately 20 cm above the soil surface</tissue>
    </source>
</reference>
<accession>A0A0A9CYJ3</accession>
<proteinExistence type="predicted"/>